<dbReference type="AlphaFoldDB" id="A0A919C5Z2"/>
<organism evidence="1 2">
    <name type="scientific">Streptomyces cinnamoneus</name>
    <name type="common">Streptoverticillium cinnamoneum</name>
    <dbReference type="NCBI Taxonomy" id="53446"/>
    <lineage>
        <taxon>Bacteria</taxon>
        <taxon>Bacillati</taxon>
        <taxon>Actinomycetota</taxon>
        <taxon>Actinomycetes</taxon>
        <taxon>Kitasatosporales</taxon>
        <taxon>Streptomycetaceae</taxon>
        <taxon>Streptomyces</taxon>
        <taxon>Streptomyces cinnamoneus group</taxon>
    </lineage>
</organism>
<dbReference type="EMBL" id="BMVB01000072">
    <property type="protein sequence ID" value="GHC75589.1"/>
    <property type="molecule type" value="Genomic_DNA"/>
</dbReference>
<name>A0A919C5Z2_STRCJ</name>
<reference evidence="1" key="1">
    <citation type="journal article" date="2014" name="Int. J. Syst. Evol. Microbiol.">
        <title>Complete genome sequence of Corynebacterium casei LMG S-19264T (=DSM 44701T), isolated from a smear-ripened cheese.</title>
        <authorList>
            <consortium name="US DOE Joint Genome Institute (JGI-PGF)"/>
            <person name="Walter F."/>
            <person name="Albersmeier A."/>
            <person name="Kalinowski J."/>
            <person name="Ruckert C."/>
        </authorList>
    </citation>
    <scope>NUCLEOTIDE SEQUENCE</scope>
    <source>
        <strain evidence="1">JCM 4633</strain>
    </source>
</reference>
<dbReference type="Proteomes" id="UP000646244">
    <property type="component" value="Unassembled WGS sequence"/>
</dbReference>
<evidence type="ECO:0000313" key="2">
    <source>
        <dbReference type="Proteomes" id="UP000646244"/>
    </source>
</evidence>
<evidence type="ECO:0000313" key="1">
    <source>
        <dbReference type="EMBL" id="GHC75589.1"/>
    </source>
</evidence>
<accession>A0A919C5Z2</accession>
<sequence>MEEKKLNSVENVNVVVENSTKEKVNKVSAKKAKAQAKANNILYKDILVNLNKSTEGLLKTSFGVKKSDIYKEEIFSELSDKEKKVARKKFRNIILSLSESLIQEKDKTRLEKLKKAFLDFYKQVYKVNDFSLSSVCSENMKETNKEILKKALQIIKK</sequence>
<proteinExistence type="predicted"/>
<gene>
    <name evidence="1" type="ORF">GCM10010507_63450</name>
</gene>
<dbReference type="RefSeq" id="WP_190113417.1">
    <property type="nucleotide sequence ID" value="NZ_BMVB01000072.1"/>
</dbReference>
<reference evidence="1" key="2">
    <citation type="submission" date="2020-09" db="EMBL/GenBank/DDBJ databases">
        <authorList>
            <person name="Sun Q."/>
            <person name="Ohkuma M."/>
        </authorList>
    </citation>
    <scope>NUCLEOTIDE SEQUENCE</scope>
    <source>
        <strain evidence="1">JCM 4633</strain>
    </source>
</reference>
<comment type="caution">
    <text evidence="1">The sequence shown here is derived from an EMBL/GenBank/DDBJ whole genome shotgun (WGS) entry which is preliminary data.</text>
</comment>
<protein>
    <submittedName>
        <fullName evidence="1">Uncharacterized protein</fullName>
    </submittedName>
</protein>